<name>A0A6A6F5R7_9PEZI</name>
<organism evidence="1 2">
    <name type="scientific">Cercospora zeae-maydis SCOH1-5</name>
    <dbReference type="NCBI Taxonomy" id="717836"/>
    <lineage>
        <taxon>Eukaryota</taxon>
        <taxon>Fungi</taxon>
        <taxon>Dikarya</taxon>
        <taxon>Ascomycota</taxon>
        <taxon>Pezizomycotina</taxon>
        <taxon>Dothideomycetes</taxon>
        <taxon>Dothideomycetidae</taxon>
        <taxon>Mycosphaerellales</taxon>
        <taxon>Mycosphaerellaceae</taxon>
        <taxon>Cercospora</taxon>
    </lineage>
</organism>
<dbReference type="AlphaFoldDB" id="A0A6A6F5R7"/>
<dbReference type="EMBL" id="ML992689">
    <property type="protein sequence ID" value="KAF2209096.1"/>
    <property type="molecule type" value="Genomic_DNA"/>
</dbReference>
<accession>A0A6A6F5R7</accession>
<protein>
    <submittedName>
        <fullName evidence="1">Uncharacterized protein</fullName>
    </submittedName>
</protein>
<dbReference type="Proteomes" id="UP000799539">
    <property type="component" value="Unassembled WGS sequence"/>
</dbReference>
<evidence type="ECO:0000313" key="1">
    <source>
        <dbReference type="EMBL" id="KAF2209096.1"/>
    </source>
</evidence>
<dbReference type="OrthoDB" id="3649685at2759"/>
<keyword evidence="2" id="KW-1185">Reference proteome</keyword>
<reference evidence="1" key="1">
    <citation type="journal article" date="2020" name="Stud. Mycol.">
        <title>101 Dothideomycetes genomes: a test case for predicting lifestyles and emergence of pathogens.</title>
        <authorList>
            <person name="Haridas S."/>
            <person name="Albert R."/>
            <person name="Binder M."/>
            <person name="Bloem J."/>
            <person name="Labutti K."/>
            <person name="Salamov A."/>
            <person name="Andreopoulos B."/>
            <person name="Baker S."/>
            <person name="Barry K."/>
            <person name="Bills G."/>
            <person name="Bluhm B."/>
            <person name="Cannon C."/>
            <person name="Castanera R."/>
            <person name="Culley D."/>
            <person name="Daum C."/>
            <person name="Ezra D."/>
            <person name="Gonzalez J."/>
            <person name="Henrissat B."/>
            <person name="Kuo A."/>
            <person name="Liang C."/>
            <person name="Lipzen A."/>
            <person name="Lutzoni F."/>
            <person name="Magnuson J."/>
            <person name="Mondo S."/>
            <person name="Nolan M."/>
            <person name="Ohm R."/>
            <person name="Pangilinan J."/>
            <person name="Park H.-J."/>
            <person name="Ramirez L."/>
            <person name="Alfaro M."/>
            <person name="Sun H."/>
            <person name="Tritt A."/>
            <person name="Yoshinaga Y."/>
            <person name="Zwiers L.-H."/>
            <person name="Turgeon B."/>
            <person name="Goodwin S."/>
            <person name="Spatafora J."/>
            <person name="Crous P."/>
            <person name="Grigoriev I."/>
        </authorList>
    </citation>
    <scope>NUCLEOTIDE SEQUENCE</scope>
    <source>
        <strain evidence="1">SCOH1-5</strain>
    </source>
</reference>
<evidence type="ECO:0000313" key="2">
    <source>
        <dbReference type="Proteomes" id="UP000799539"/>
    </source>
</evidence>
<sequence length="152" mass="16647">MCNTCNAHPEATAYLSTRPTRRSSEIRCGGCRQTMENCRCQSPQKPRRPSIMDAENCWIAENCLFVIDCTVKNCQLMTDCVAKGHFLINTCPQICPICRQDISDCCCAVKNSRMVGATFTVALAGIRESSRVAFTNQDPSGVTLSVQVGATL</sequence>
<proteinExistence type="predicted"/>
<gene>
    <name evidence="1" type="ORF">CERZMDRAFT_87275</name>
</gene>